<dbReference type="EMBL" id="NFKE01000003">
    <property type="protein sequence ID" value="OUP35347.1"/>
    <property type="molecule type" value="Genomic_DNA"/>
</dbReference>
<feature type="region of interest" description="Disordered" evidence="1">
    <location>
        <begin position="762"/>
        <end position="795"/>
    </location>
</feature>
<reference evidence="4" key="2">
    <citation type="journal article" date="2018" name="BMC Genomics">
        <title>Whole genome sequencing and function prediction of 133 gut anaerobes isolated from chicken caecum in pure cultures.</title>
        <authorList>
            <person name="Medvecky M."/>
            <person name="Cejkova D."/>
            <person name="Polansky O."/>
            <person name="Karasova D."/>
            <person name="Kubasova T."/>
            <person name="Cizek A."/>
            <person name="Rychlik I."/>
        </authorList>
    </citation>
    <scope>NUCLEOTIDE SEQUENCE</scope>
    <source>
        <strain evidence="4">An189</strain>
        <strain evidence="3">An43</strain>
    </source>
</reference>
<dbReference type="GO" id="GO:0016301">
    <property type="term" value="F:kinase activity"/>
    <property type="evidence" value="ECO:0007669"/>
    <property type="project" value="UniProtKB-KW"/>
</dbReference>
<evidence type="ECO:0000313" key="8">
    <source>
        <dbReference type="Proteomes" id="UP000196587"/>
    </source>
</evidence>
<keyword evidence="4" id="KW-0808">Transferase</keyword>
<dbReference type="Proteomes" id="UP000195386">
    <property type="component" value="Unassembled WGS sequence"/>
</dbReference>
<evidence type="ECO:0000313" key="6">
    <source>
        <dbReference type="EMBL" id="RGV48570.1"/>
    </source>
</evidence>
<proteinExistence type="predicted"/>
<evidence type="ECO:0000313" key="7">
    <source>
        <dbReference type="Proteomes" id="UP000195386"/>
    </source>
</evidence>
<feature type="region of interest" description="Disordered" evidence="1">
    <location>
        <begin position="29"/>
        <end position="61"/>
    </location>
</feature>
<reference evidence="9 10" key="3">
    <citation type="submission" date="2018-08" db="EMBL/GenBank/DDBJ databases">
        <title>A genome reference for cultivated species of the human gut microbiota.</title>
        <authorList>
            <person name="Zou Y."/>
            <person name="Xue W."/>
            <person name="Luo G."/>
        </authorList>
    </citation>
    <scope>NUCLEOTIDE SEQUENCE [LARGE SCALE GENOMIC DNA]</scope>
    <source>
        <strain evidence="6 9">AF14-27</strain>
        <strain evidence="5 10">AF19-1AC</strain>
    </source>
</reference>
<organism evidence="4 8">
    <name type="scientific">Bacteroides clarus</name>
    <dbReference type="NCBI Taxonomy" id="626929"/>
    <lineage>
        <taxon>Bacteria</taxon>
        <taxon>Pseudomonadati</taxon>
        <taxon>Bacteroidota</taxon>
        <taxon>Bacteroidia</taxon>
        <taxon>Bacteroidales</taxon>
        <taxon>Bacteroidaceae</taxon>
        <taxon>Bacteroides</taxon>
    </lineage>
</organism>
<evidence type="ECO:0000259" key="2">
    <source>
        <dbReference type="Pfam" id="PF19838"/>
    </source>
</evidence>
<feature type="compositionally biased region" description="Basic and acidic residues" evidence="1">
    <location>
        <begin position="762"/>
        <end position="776"/>
    </location>
</feature>
<dbReference type="Proteomes" id="UP000196587">
    <property type="component" value="Unassembled WGS sequence"/>
</dbReference>
<feature type="domain" description="LPS-assembly protein LptD central" evidence="2">
    <location>
        <begin position="234"/>
        <end position="713"/>
    </location>
</feature>
<comment type="caution">
    <text evidence="4">The sequence shown here is derived from an EMBL/GenBank/DDBJ whole genome shotgun (WGS) entry which is preliminary data.</text>
</comment>
<dbReference type="Pfam" id="PF19838">
    <property type="entry name" value="LptD_2"/>
    <property type="match status" value="1"/>
</dbReference>
<feature type="compositionally biased region" description="Acidic residues" evidence="1">
    <location>
        <begin position="777"/>
        <end position="789"/>
    </location>
</feature>
<dbReference type="Proteomes" id="UP000285159">
    <property type="component" value="Unassembled WGS sequence"/>
</dbReference>
<dbReference type="EMBL" id="QRWP01000006">
    <property type="protein sequence ID" value="RGT33197.1"/>
    <property type="molecule type" value="Genomic_DNA"/>
</dbReference>
<evidence type="ECO:0000313" key="10">
    <source>
        <dbReference type="Proteomes" id="UP000285159"/>
    </source>
</evidence>
<dbReference type="Proteomes" id="UP000284366">
    <property type="component" value="Unassembled WGS sequence"/>
</dbReference>
<evidence type="ECO:0000256" key="1">
    <source>
        <dbReference type="SAM" id="MobiDB-lite"/>
    </source>
</evidence>
<dbReference type="AlphaFoldDB" id="A0A1Y4JS71"/>
<keyword evidence="4" id="KW-0418">Kinase</keyword>
<dbReference type="GO" id="GO:0009279">
    <property type="term" value="C:cell outer membrane"/>
    <property type="evidence" value="ECO:0007669"/>
    <property type="project" value="TreeGrafter"/>
</dbReference>
<dbReference type="RefSeq" id="WP_009123096.1">
    <property type="nucleotide sequence ID" value="NZ_CAJLSL010000001.1"/>
</dbReference>
<dbReference type="GO" id="GO:1990351">
    <property type="term" value="C:transporter complex"/>
    <property type="evidence" value="ECO:0007669"/>
    <property type="project" value="TreeGrafter"/>
</dbReference>
<dbReference type="GeneID" id="61679099"/>
<dbReference type="InterPro" id="IPR050218">
    <property type="entry name" value="LptD"/>
</dbReference>
<evidence type="ECO:0000313" key="5">
    <source>
        <dbReference type="EMBL" id="RGT33197.1"/>
    </source>
</evidence>
<evidence type="ECO:0000313" key="4">
    <source>
        <dbReference type="EMBL" id="OUP35347.1"/>
    </source>
</evidence>
<reference evidence="7 8" key="1">
    <citation type="submission" date="2017-04" db="EMBL/GenBank/DDBJ databases">
        <title>Function of individual gut microbiota members based on whole genome sequencing of pure cultures obtained from chicken caecum.</title>
        <authorList>
            <person name="Medvecky M."/>
            <person name="Cejkova D."/>
            <person name="Polansky O."/>
            <person name="Karasova D."/>
            <person name="Kubasova T."/>
            <person name="Cizek A."/>
            <person name="Rychlik I."/>
        </authorList>
    </citation>
    <scope>NUCLEOTIDE SEQUENCE [LARGE SCALE GENOMIC DNA]</scope>
    <source>
        <strain evidence="8">An189</strain>
        <strain evidence="7">An43</strain>
    </source>
</reference>
<evidence type="ECO:0000313" key="3">
    <source>
        <dbReference type="EMBL" id="OUO02040.1"/>
    </source>
</evidence>
<gene>
    <name evidence="4" type="ORF">B5F24_05085</name>
    <name evidence="3" type="ORF">B5F97_04445</name>
    <name evidence="6" type="ORF">DWW09_17280</name>
    <name evidence="5" type="ORF">DWX38_08915</name>
</gene>
<dbReference type="PANTHER" id="PTHR30189">
    <property type="entry name" value="LPS-ASSEMBLY PROTEIN"/>
    <property type="match status" value="1"/>
</dbReference>
<dbReference type="InterPro" id="IPR045659">
    <property type="entry name" value="LptD_2"/>
</dbReference>
<protein>
    <submittedName>
        <fullName evidence="4">Kinase</fullName>
    </submittedName>
    <submittedName>
        <fullName evidence="5">LPS-assembly protein LptD</fullName>
    </submittedName>
</protein>
<accession>A0A1Y4JS71</accession>
<dbReference type="EMBL" id="QRZG01000045">
    <property type="protein sequence ID" value="RGV48570.1"/>
    <property type="molecule type" value="Genomic_DNA"/>
</dbReference>
<evidence type="ECO:0000313" key="9">
    <source>
        <dbReference type="Proteomes" id="UP000284366"/>
    </source>
</evidence>
<dbReference type="EMBL" id="NFII01000003">
    <property type="protein sequence ID" value="OUO02040.1"/>
    <property type="molecule type" value="Genomic_DNA"/>
</dbReference>
<sequence>MTPLKANTFISFILLFVLLLLSGEAASQRRRRGVVPPERQQADSLRGDSLGQRIASSHRRGVRDTLQADSLQMDTLAAPGKKKQPLDAPVTYEANDSIVFAQGGYAHLYGQGKVNYQQIELAADVITMNMDSSTVYAHGVEDSLGVKKGTPVFKDGETPYETNTIRYNFKSKKGIISNVVSQQGEGYVTGNNAKKGTNDELYMKSGRYTTCDHHEHPHFYMQMTYAKVRPKKNVVTGPAYLVVEDVPLPLAVPFFFFPFSSSYSSGFLMPTYMDDSSRGFGLTDGGYYFAISDKMDLKLRADIFTKGSWALNAESNYIKRYKYSGLFQASYQVTKTGDKGLPDYSVAKDFKIVWSHRQDAKANPNQTFSASVNFATSSYERTNIGNMYNSNAMSQNTKTSSVSYSRYFFDRKLTVAATTNIAQTMRDSSVNVTLPDLNISLSTLYPFKRKKAAGEERWYEKISIRYTGRLTNSIQTKDNLLFKSNLIKDWKNGMKHEIPVSATFTLFKYFNVTPSVSYTERWYTRKVMKDWDPNAAGGSGKEVATDTIYGFHRVYNYNASLGINTKIYGMYNPIFLPKKKIQIRHVITPSVSISAAPDFGSSRYGYYESYIRNYADGRRDTVTYSPYSGQAFDVPGRGKQGNITFSISNNLEMKYYSSKKDTVKKVSLIDELGANISYNMAAATRPWSDLGLNLRLKLSKNYTFSMSSSFKTYGYKFDKNGNVVPNDRTEWSYGRFGIFQGYGSSFSYTFNNDTWKKWKEKLSGTGDSDKEKKDEAASEEGEGTEDGSDDTGIPKKKVEKAAVDSDGYQVFKMPWSLNFNYSFNISEDTSKPINRKTMRYPYRYTHNLSASGNIKLSNKWAVSFNSGYDFEAKKIVQTTFNITRDLHCFSMSASLSPFGQWKYYNFTIRANASILQDLKWEQRSQTQSNIQWY</sequence>
<name>A0A1Y4JS71_9BACE</name>
<dbReference type="PANTHER" id="PTHR30189:SF1">
    <property type="entry name" value="LPS-ASSEMBLY PROTEIN LPTD"/>
    <property type="match status" value="1"/>
</dbReference>